<keyword evidence="3" id="KW-0808">Transferase</keyword>
<dbReference type="GO" id="GO:0007169">
    <property type="term" value="P:cell surface receptor protein tyrosine kinase signaling pathway"/>
    <property type="evidence" value="ECO:0007669"/>
    <property type="project" value="TreeGrafter"/>
</dbReference>
<protein>
    <submittedName>
        <fullName evidence="18">Uncharacterized protein</fullName>
    </submittedName>
</protein>
<evidence type="ECO:0000256" key="14">
    <source>
        <dbReference type="PROSITE-ProRule" id="PRU00059"/>
    </source>
</evidence>
<keyword evidence="11" id="KW-1015">Disulfide bond</keyword>
<dbReference type="Gene3D" id="2.60.120.290">
    <property type="entry name" value="Spermadhesin, CUB domain"/>
    <property type="match status" value="1"/>
</dbReference>
<proteinExistence type="predicted"/>
<dbReference type="Gene3D" id="3.30.200.20">
    <property type="entry name" value="Phosphorylase Kinase, domain 1"/>
    <property type="match status" value="1"/>
</dbReference>
<dbReference type="SUPFAM" id="SSF56112">
    <property type="entry name" value="Protein kinase-like (PK-like)"/>
    <property type="match status" value="1"/>
</dbReference>
<dbReference type="SUPFAM" id="SSF48726">
    <property type="entry name" value="Immunoglobulin"/>
    <property type="match status" value="2"/>
</dbReference>
<evidence type="ECO:0000256" key="3">
    <source>
        <dbReference type="ARBA" id="ARBA00022679"/>
    </source>
</evidence>
<dbReference type="InterPro" id="IPR050122">
    <property type="entry name" value="RTK"/>
</dbReference>
<evidence type="ECO:0000313" key="19">
    <source>
        <dbReference type="Proteomes" id="UP000749559"/>
    </source>
</evidence>
<dbReference type="GO" id="GO:0005524">
    <property type="term" value="F:ATP binding"/>
    <property type="evidence" value="ECO:0007669"/>
    <property type="project" value="UniProtKB-KW"/>
</dbReference>
<feature type="transmembrane region" description="Helical" evidence="16">
    <location>
        <begin position="462"/>
        <end position="485"/>
    </location>
</feature>
<sequence>MFSTPRTKTMASWTLFLVVISTFFTVTVCQTPPIPIPVLEASKTINRTLASQNYPNIYPANLTQEWILRATLMTDTVIVLLTFIDMESSDNCRDTDFIEIRDGNNADDPVIVNWCGKTPVNTKVSTTGRYMRIRFVSNNIQSNQTGFSLTYWSGDELFTGTLLKAPQDTAVKYQGDTKLDCEVNGTQRVEWREYFTNSSAVDGTRIFLATRENHNQIEESHIYKLRYSIEGRYSLVIKNVLDQDVGKYGCKMVSETDFHFAHISVIRAPLCVVKPIEVNEGGTISLTCDSQFWGTLKPSLTWYWNDSNILPSTPSEESNLVRQSTSFPAGVEYDRRVWTCKLDVSNVPSFTDECRTLPLGVKYSVRNIIIYPIDDNPSVTQFDPDDEITCSAEGNPAPSFIWTKVSGGDPLTTINGKTLKITSEMGGNNKYTLAARNTFGTKSRTIDFVVKLPPPPPSAVNVGAIIAGIAVFLILLVALIFFLLWKYKREKLNNFKDRVTQYSMRRTRNFRASFRRLSTGIRTSLRGRRGDRTPINRRQNGDIGPDGKDEGIVELRVPQEDTDIFDDIGTTKLPQNERSYDNAAFQKEEQPQPPPRGRRDNRAPSTPRTPNGNTYEKLGPKTPDNAMYSSLPKQWELTQEQVEFIEPIGEGAFSQVWRCVVHEQHSSPKDVASKLLKEGHVKMDRKFLEAELAAMKVVPPHRNVLALVGHCTQTDPLLVVMELGTFGNLQSYLRSNPTTLTAQDLLSFAWQIAKGMAHISSLKMLHRGLTCRSVLLGDNLTCKITDYGYSKDIMEYHMYKRESRGPLPIRWMAPEALFDDIYTAHSDVWSYGVTLWEIVNLGAIPFSNMPDSEVINLIESGYRLEKPRHCRREVYNVMYHCWSTRPDQRPGFNELCLSIEDLLQNSNIYIDMMRAVEPDLDQSLDQGLDRNGPRSPQTPANNYDPSYGGQVSGGIEI</sequence>
<feature type="region of interest" description="Disordered" evidence="15">
    <location>
        <begin position="923"/>
        <end position="957"/>
    </location>
</feature>
<dbReference type="InterPro" id="IPR000719">
    <property type="entry name" value="Prot_kinase_dom"/>
</dbReference>
<comment type="subcellular location">
    <subcellularLocation>
        <location evidence="1">Membrane</location>
        <topology evidence="1">Single-pass membrane protein</topology>
    </subcellularLocation>
</comment>
<evidence type="ECO:0000256" key="17">
    <source>
        <dbReference type="SAM" id="SignalP"/>
    </source>
</evidence>
<dbReference type="OrthoDB" id="5973359at2759"/>
<reference evidence="18" key="1">
    <citation type="submission" date="2022-03" db="EMBL/GenBank/DDBJ databases">
        <authorList>
            <person name="Martin C."/>
        </authorList>
    </citation>
    <scope>NUCLEOTIDE SEQUENCE</scope>
</reference>
<dbReference type="FunFam" id="1.10.510.10:FF:000554">
    <property type="entry name" value="Predicted protein"/>
    <property type="match status" value="1"/>
</dbReference>
<dbReference type="PROSITE" id="PS50011">
    <property type="entry name" value="PROTEIN_KINASE_DOM"/>
    <property type="match status" value="1"/>
</dbReference>
<keyword evidence="9 16" id="KW-0472">Membrane</keyword>
<evidence type="ECO:0000256" key="12">
    <source>
        <dbReference type="ARBA" id="ARBA00023180"/>
    </source>
</evidence>
<evidence type="ECO:0000256" key="9">
    <source>
        <dbReference type="ARBA" id="ARBA00023136"/>
    </source>
</evidence>
<dbReference type="PANTHER" id="PTHR24416">
    <property type="entry name" value="TYROSINE-PROTEIN KINASE RECEPTOR"/>
    <property type="match status" value="1"/>
</dbReference>
<evidence type="ECO:0000256" key="8">
    <source>
        <dbReference type="ARBA" id="ARBA00022989"/>
    </source>
</evidence>
<feature type="compositionally biased region" description="Polar residues" evidence="15">
    <location>
        <begin position="603"/>
        <end position="614"/>
    </location>
</feature>
<dbReference type="PROSITE" id="PS01180">
    <property type="entry name" value="CUB"/>
    <property type="match status" value="1"/>
</dbReference>
<evidence type="ECO:0000256" key="5">
    <source>
        <dbReference type="ARBA" id="ARBA00022741"/>
    </source>
</evidence>
<dbReference type="EMBL" id="CAIIXF020000010">
    <property type="protein sequence ID" value="CAH1796517.1"/>
    <property type="molecule type" value="Genomic_DNA"/>
</dbReference>
<keyword evidence="17" id="KW-0732">Signal</keyword>
<dbReference type="PANTHER" id="PTHR24416:SF611">
    <property type="entry name" value="TYROSINE-PROTEIN KINASE TRANSMEMBRANE RECEPTOR ROR"/>
    <property type="match status" value="1"/>
</dbReference>
<evidence type="ECO:0000256" key="7">
    <source>
        <dbReference type="ARBA" id="ARBA00022840"/>
    </source>
</evidence>
<feature type="compositionally biased region" description="Polar residues" evidence="15">
    <location>
        <begin position="934"/>
        <end position="944"/>
    </location>
</feature>
<feature type="region of interest" description="Disordered" evidence="15">
    <location>
        <begin position="564"/>
        <end position="628"/>
    </location>
</feature>
<name>A0A8J1TWJ7_OWEFU</name>
<dbReference type="CDD" id="cd00192">
    <property type="entry name" value="PTKc"/>
    <property type="match status" value="1"/>
</dbReference>
<keyword evidence="19" id="KW-1185">Reference proteome</keyword>
<keyword evidence="10" id="KW-0829">Tyrosine-protein kinase</keyword>
<dbReference type="Pfam" id="PF07714">
    <property type="entry name" value="PK_Tyr_Ser-Thr"/>
    <property type="match status" value="1"/>
</dbReference>
<evidence type="ECO:0000256" key="2">
    <source>
        <dbReference type="ARBA" id="ARBA00022553"/>
    </source>
</evidence>
<keyword evidence="8 16" id="KW-1133">Transmembrane helix</keyword>
<dbReference type="SUPFAM" id="SSF49854">
    <property type="entry name" value="Spermadhesin, CUB domain"/>
    <property type="match status" value="1"/>
</dbReference>
<dbReference type="InterPro" id="IPR007110">
    <property type="entry name" value="Ig-like_dom"/>
</dbReference>
<keyword evidence="6" id="KW-0418">Kinase</keyword>
<dbReference type="PRINTS" id="PR00109">
    <property type="entry name" value="TYRKINASE"/>
</dbReference>
<organism evidence="18 19">
    <name type="scientific">Owenia fusiformis</name>
    <name type="common">Polychaete worm</name>
    <dbReference type="NCBI Taxonomy" id="6347"/>
    <lineage>
        <taxon>Eukaryota</taxon>
        <taxon>Metazoa</taxon>
        <taxon>Spiralia</taxon>
        <taxon>Lophotrochozoa</taxon>
        <taxon>Annelida</taxon>
        <taxon>Polychaeta</taxon>
        <taxon>Sedentaria</taxon>
        <taxon>Canalipalpata</taxon>
        <taxon>Sabellida</taxon>
        <taxon>Oweniida</taxon>
        <taxon>Oweniidae</taxon>
        <taxon>Owenia</taxon>
    </lineage>
</organism>
<evidence type="ECO:0000256" key="1">
    <source>
        <dbReference type="ARBA" id="ARBA00004167"/>
    </source>
</evidence>
<dbReference type="GO" id="GO:0043235">
    <property type="term" value="C:receptor complex"/>
    <property type="evidence" value="ECO:0007669"/>
    <property type="project" value="TreeGrafter"/>
</dbReference>
<dbReference type="InterPro" id="IPR011009">
    <property type="entry name" value="Kinase-like_dom_sf"/>
</dbReference>
<dbReference type="InterPro" id="IPR035914">
    <property type="entry name" value="Sperma_CUB_dom_sf"/>
</dbReference>
<dbReference type="PROSITE" id="PS50835">
    <property type="entry name" value="IG_LIKE"/>
    <property type="match status" value="1"/>
</dbReference>
<accession>A0A8J1TWJ7</accession>
<keyword evidence="5" id="KW-0547">Nucleotide-binding</keyword>
<keyword evidence="4 16" id="KW-0812">Transmembrane</keyword>
<keyword evidence="2" id="KW-0597">Phosphoprotein</keyword>
<dbReference type="InterPro" id="IPR013783">
    <property type="entry name" value="Ig-like_fold"/>
</dbReference>
<dbReference type="InterPro" id="IPR003599">
    <property type="entry name" value="Ig_sub"/>
</dbReference>
<dbReference type="Proteomes" id="UP000749559">
    <property type="component" value="Unassembled WGS sequence"/>
</dbReference>
<evidence type="ECO:0000256" key="4">
    <source>
        <dbReference type="ARBA" id="ARBA00022692"/>
    </source>
</evidence>
<feature type="region of interest" description="Disordered" evidence="15">
    <location>
        <begin position="521"/>
        <end position="551"/>
    </location>
</feature>
<dbReference type="SMART" id="SM00409">
    <property type="entry name" value="IG"/>
    <property type="match status" value="2"/>
</dbReference>
<dbReference type="CDD" id="cd00041">
    <property type="entry name" value="CUB"/>
    <property type="match status" value="1"/>
</dbReference>
<dbReference type="GO" id="GO:0005886">
    <property type="term" value="C:plasma membrane"/>
    <property type="evidence" value="ECO:0007669"/>
    <property type="project" value="TreeGrafter"/>
</dbReference>
<feature type="signal peptide" evidence="17">
    <location>
        <begin position="1"/>
        <end position="29"/>
    </location>
</feature>
<evidence type="ECO:0000256" key="15">
    <source>
        <dbReference type="SAM" id="MobiDB-lite"/>
    </source>
</evidence>
<evidence type="ECO:0000256" key="11">
    <source>
        <dbReference type="ARBA" id="ARBA00023157"/>
    </source>
</evidence>
<keyword evidence="12" id="KW-0325">Glycoprotein</keyword>
<comment type="caution">
    <text evidence="18">The sequence shown here is derived from an EMBL/GenBank/DDBJ whole genome shotgun (WGS) entry which is preliminary data.</text>
</comment>
<dbReference type="SMART" id="SM00042">
    <property type="entry name" value="CUB"/>
    <property type="match status" value="1"/>
</dbReference>
<keyword evidence="13" id="KW-0393">Immunoglobulin domain</keyword>
<keyword evidence="7" id="KW-0067">ATP-binding</keyword>
<dbReference type="InterPro" id="IPR036179">
    <property type="entry name" value="Ig-like_dom_sf"/>
</dbReference>
<evidence type="ECO:0000313" key="18">
    <source>
        <dbReference type="EMBL" id="CAH1796517.1"/>
    </source>
</evidence>
<dbReference type="InterPro" id="IPR001245">
    <property type="entry name" value="Ser-Thr/Tyr_kinase_cat_dom"/>
</dbReference>
<evidence type="ECO:0000256" key="6">
    <source>
        <dbReference type="ARBA" id="ARBA00022777"/>
    </source>
</evidence>
<dbReference type="Gene3D" id="2.60.40.10">
    <property type="entry name" value="Immunoglobulins"/>
    <property type="match status" value="2"/>
</dbReference>
<evidence type="ECO:0000256" key="10">
    <source>
        <dbReference type="ARBA" id="ARBA00023137"/>
    </source>
</evidence>
<evidence type="ECO:0000256" key="13">
    <source>
        <dbReference type="ARBA" id="ARBA00023319"/>
    </source>
</evidence>
<dbReference type="InterPro" id="IPR000859">
    <property type="entry name" value="CUB_dom"/>
</dbReference>
<gene>
    <name evidence="18" type="ORF">OFUS_LOCUS20917</name>
</gene>
<dbReference type="GO" id="GO:0004714">
    <property type="term" value="F:transmembrane receptor protein tyrosine kinase activity"/>
    <property type="evidence" value="ECO:0007669"/>
    <property type="project" value="TreeGrafter"/>
</dbReference>
<feature type="chain" id="PRO_5043490352" evidence="17">
    <location>
        <begin position="30"/>
        <end position="957"/>
    </location>
</feature>
<dbReference type="Pfam" id="PF00431">
    <property type="entry name" value="CUB"/>
    <property type="match status" value="1"/>
</dbReference>
<comment type="caution">
    <text evidence="14">Lacks conserved residue(s) required for the propagation of feature annotation.</text>
</comment>
<evidence type="ECO:0000256" key="16">
    <source>
        <dbReference type="SAM" id="Phobius"/>
    </source>
</evidence>
<dbReference type="AlphaFoldDB" id="A0A8J1TWJ7"/>
<dbReference type="Gene3D" id="1.10.510.10">
    <property type="entry name" value="Transferase(Phosphotransferase) domain 1"/>
    <property type="match status" value="1"/>
</dbReference>